<evidence type="ECO:0000256" key="1">
    <source>
        <dbReference type="ARBA" id="ARBA00004141"/>
    </source>
</evidence>
<keyword evidence="10" id="KW-0150">Chloroplast</keyword>
<dbReference type="GeneID" id="86112217"/>
<feature type="transmembrane region" description="Helical" evidence="8">
    <location>
        <begin position="100"/>
        <end position="121"/>
    </location>
</feature>
<dbReference type="InterPro" id="IPR017562">
    <property type="entry name" value="Cyt_c_biogenesis_CcsA"/>
</dbReference>
<dbReference type="AlphaFoldDB" id="A0AA96RN97"/>
<accession>A0AA96RN97</accession>
<evidence type="ECO:0000256" key="4">
    <source>
        <dbReference type="ARBA" id="ARBA00022748"/>
    </source>
</evidence>
<name>A0AA96RN97_9MAGN</name>
<comment type="similarity">
    <text evidence="8">Belongs to the CcmF/CycK/Ccl1/NrfE/CcsA family.</text>
</comment>
<evidence type="ECO:0000256" key="2">
    <source>
        <dbReference type="ARBA" id="ARBA00005840"/>
    </source>
</evidence>
<dbReference type="InterPro" id="IPR003557">
    <property type="entry name" value="Cyt_c_biogenesis_CcmC"/>
</dbReference>
<dbReference type="GO" id="GO:0009535">
    <property type="term" value="C:chloroplast thylakoid membrane"/>
    <property type="evidence" value="ECO:0007669"/>
    <property type="project" value="UniProtKB-SubCell"/>
</dbReference>
<dbReference type="PANTHER" id="PTHR30071:SF1">
    <property type="entry name" value="CYTOCHROME B_B6 PROTEIN-RELATED"/>
    <property type="match status" value="1"/>
</dbReference>
<dbReference type="Pfam" id="PF01578">
    <property type="entry name" value="Cytochrom_C_asm"/>
    <property type="match status" value="1"/>
</dbReference>
<comment type="function">
    <text evidence="8">Required during biogenesis of c-type cytochromes (cytochrome c6 and cytochrome f) at the step of heme attachment.</text>
</comment>
<feature type="transmembrane region" description="Helical" evidence="8">
    <location>
        <begin position="141"/>
        <end position="169"/>
    </location>
</feature>
<reference evidence="10" key="1">
    <citation type="submission" date="2021-10" db="EMBL/GenBank/DDBJ databases">
        <authorList>
            <person name="Rigault P."/>
            <person name="Bedon F."/>
        </authorList>
    </citation>
    <scope>NUCLEOTIDE SEQUENCE</scope>
</reference>
<gene>
    <name evidence="8 10" type="primary">ccsA</name>
</gene>
<evidence type="ECO:0000313" key="10">
    <source>
        <dbReference type="EMBL" id="WNR57307.1"/>
    </source>
</evidence>
<feature type="transmembrane region" description="Helical" evidence="8">
    <location>
        <begin position="290"/>
        <end position="310"/>
    </location>
</feature>
<dbReference type="GO" id="GO:0017004">
    <property type="term" value="P:cytochrome complex assembly"/>
    <property type="evidence" value="ECO:0007669"/>
    <property type="project" value="UniProtKB-UniRule"/>
</dbReference>
<keyword evidence="4 8" id="KW-0201">Cytochrome c-type biogenesis</keyword>
<dbReference type="PANTHER" id="PTHR30071">
    <property type="entry name" value="HEME EXPORTER PROTEIN C"/>
    <property type="match status" value="1"/>
</dbReference>
<evidence type="ECO:0000256" key="3">
    <source>
        <dbReference type="ARBA" id="ARBA00022692"/>
    </source>
</evidence>
<keyword evidence="10" id="KW-0934">Plastid</keyword>
<dbReference type="EMBL" id="OK377274">
    <property type="protein sequence ID" value="WNR57307.1"/>
    <property type="molecule type" value="Genomic_DNA"/>
</dbReference>
<dbReference type="InterPro" id="IPR002541">
    <property type="entry name" value="Cyt_c_assembly"/>
</dbReference>
<organism evidence="10">
    <name type="scientific">Korthalsella rubra</name>
    <dbReference type="NCBI Taxonomy" id="74344"/>
    <lineage>
        <taxon>Eukaryota</taxon>
        <taxon>Viridiplantae</taxon>
        <taxon>Streptophyta</taxon>
        <taxon>Embryophyta</taxon>
        <taxon>Tracheophyta</taxon>
        <taxon>Spermatophyta</taxon>
        <taxon>Magnoliopsida</taxon>
        <taxon>eudicotyledons</taxon>
        <taxon>Gunneridae</taxon>
        <taxon>Pentapetalae</taxon>
        <taxon>Santalales</taxon>
        <taxon>Viscaceae</taxon>
        <taxon>Korthalsella</taxon>
    </lineage>
</organism>
<proteinExistence type="inferred from homology"/>
<dbReference type="GO" id="GO:0015232">
    <property type="term" value="F:heme transmembrane transporter activity"/>
    <property type="evidence" value="ECO:0007669"/>
    <property type="project" value="InterPro"/>
</dbReference>
<evidence type="ECO:0000256" key="8">
    <source>
        <dbReference type="HAMAP-Rule" id="MF_01391"/>
    </source>
</evidence>
<dbReference type="RefSeq" id="YP_010974730.1">
    <property type="nucleotide sequence ID" value="NC_084055.1"/>
</dbReference>
<dbReference type="GO" id="GO:0005886">
    <property type="term" value="C:plasma membrane"/>
    <property type="evidence" value="ECO:0007669"/>
    <property type="project" value="TreeGrafter"/>
</dbReference>
<keyword evidence="5 8" id="KW-1133">Transmembrane helix</keyword>
<keyword evidence="7 8" id="KW-0472">Membrane</keyword>
<dbReference type="NCBIfam" id="TIGR03144">
    <property type="entry name" value="cytochr_II_ccsB"/>
    <property type="match status" value="1"/>
</dbReference>
<feature type="transmembrane region" description="Helical" evidence="8">
    <location>
        <begin position="45"/>
        <end position="63"/>
    </location>
</feature>
<sequence>MIIYSIFEQLFNHIFFSIVSIVIINHLVIFLFDEILELSNSSEKGLIATFFCITGLLITRWIDSGHFPLNDLSESLLFLSWSLSIFHMLFLFYFINKNHFISVIIELGIILTQVFSSSYFFLLDNKPALLLVPALQSHWLIMHVSMMLFSYAALLCGSLLSVALLVISFQQKLRLLFFKKYLLSITFYFEEIKKNMNGSGNFLQNTSFLSGNFYRCQLIQQLDYWSFRVIGFGFIFLNIGIISGSIWANETWGSYWNWDPKETWSFITWTIFTIYLHTQTNTNWKGKNSAIMALIGFVIIWICYFGVNFLEIGMHSYGSF</sequence>
<dbReference type="PRINTS" id="PR01386">
    <property type="entry name" value="CCMCBIOGNSIS"/>
</dbReference>
<dbReference type="GO" id="GO:0020037">
    <property type="term" value="F:heme binding"/>
    <property type="evidence" value="ECO:0007669"/>
    <property type="project" value="InterPro"/>
</dbReference>
<feature type="transmembrane region" description="Helical" evidence="8">
    <location>
        <begin position="75"/>
        <end position="95"/>
    </location>
</feature>
<protein>
    <recommendedName>
        <fullName evidence="8">Cytochrome c biogenesis protein CcsA</fullName>
    </recommendedName>
</protein>
<evidence type="ECO:0000259" key="9">
    <source>
        <dbReference type="Pfam" id="PF01578"/>
    </source>
</evidence>
<evidence type="ECO:0000256" key="7">
    <source>
        <dbReference type="ARBA" id="ARBA00023136"/>
    </source>
</evidence>
<dbReference type="InterPro" id="IPR045062">
    <property type="entry name" value="Cyt_c_biogenesis_CcsA/CcmC"/>
</dbReference>
<keyword evidence="3 8" id="KW-0812">Transmembrane</keyword>
<evidence type="ECO:0000256" key="5">
    <source>
        <dbReference type="ARBA" id="ARBA00022989"/>
    </source>
</evidence>
<comment type="subcellular location">
    <subcellularLocation>
        <location evidence="1">Membrane</location>
        <topology evidence="1">Multi-pass membrane protein</topology>
    </subcellularLocation>
    <subcellularLocation>
        <location evidence="8">Plastid</location>
        <location evidence="8">Chloroplast thylakoid membrane</location>
        <topology evidence="8">Multi-pass membrane protein</topology>
    </subcellularLocation>
</comment>
<keyword evidence="6 8" id="KW-0793">Thylakoid</keyword>
<feature type="domain" description="Cytochrome c assembly protein" evidence="9">
    <location>
        <begin position="71"/>
        <end position="315"/>
    </location>
</feature>
<dbReference type="HAMAP" id="MF_01391">
    <property type="entry name" value="CytC_CcsA"/>
    <property type="match status" value="1"/>
</dbReference>
<feature type="transmembrane region" description="Helical" evidence="8">
    <location>
        <begin position="14"/>
        <end position="33"/>
    </location>
</feature>
<comment type="subunit">
    <text evidence="8">May interact with Ccs1.</text>
</comment>
<feature type="transmembrane region" description="Helical" evidence="8">
    <location>
        <begin position="225"/>
        <end position="248"/>
    </location>
</feature>
<comment type="similarity">
    <text evidence="2">Belongs to the CcmC/CycZ/HelC family.</text>
</comment>
<geneLocation type="chloroplast" evidence="10"/>
<evidence type="ECO:0000256" key="6">
    <source>
        <dbReference type="ARBA" id="ARBA00023078"/>
    </source>
</evidence>